<dbReference type="Gene3D" id="1.20.120.1630">
    <property type="match status" value="1"/>
</dbReference>
<name>A0A437N3A4_9SPHN</name>
<dbReference type="Pfam" id="PF04140">
    <property type="entry name" value="ICMT"/>
    <property type="match status" value="1"/>
</dbReference>
<dbReference type="InterPro" id="IPR007269">
    <property type="entry name" value="ICMT_MeTrfase"/>
</dbReference>
<dbReference type="Proteomes" id="UP000282837">
    <property type="component" value="Unassembled WGS sequence"/>
</dbReference>
<dbReference type="PANTHER" id="PTHR43847">
    <property type="entry name" value="BLL3993 PROTEIN"/>
    <property type="match status" value="1"/>
</dbReference>
<feature type="transmembrane region" description="Helical" evidence="5">
    <location>
        <begin position="158"/>
        <end position="183"/>
    </location>
</feature>
<keyword evidence="3 5" id="KW-1133">Transmembrane helix</keyword>
<accession>A0A437N3A4</accession>
<gene>
    <name evidence="6" type="ORF">EOE18_12550</name>
</gene>
<proteinExistence type="predicted"/>
<evidence type="ECO:0000313" key="6">
    <source>
        <dbReference type="EMBL" id="RVU04345.1"/>
    </source>
</evidence>
<evidence type="ECO:0000256" key="2">
    <source>
        <dbReference type="ARBA" id="ARBA00022692"/>
    </source>
</evidence>
<evidence type="ECO:0000256" key="4">
    <source>
        <dbReference type="ARBA" id="ARBA00023136"/>
    </source>
</evidence>
<protein>
    <submittedName>
        <fullName evidence="6">DUF1295 domain-containing protein</fullName>
    </submittedName>
</protein>
<dbReference type="EMBL" id="SACO01000009">
    <property type="protein sequence ID" value="RVU04345.1"/>
    <property type="molecule type" value="Genomic_DNA"/>
</dbReference>
<keyword evidence="4 5" id="KW-0472">Membrane</keyword>
<feature type="transmembrane region" description="Helical" evidence="5">
    <location>
        <begin position="55"/>
        <end position="72"/>
    </location>
</feature>
<dbReference type="GO" id="GO:0004671">
    <property type="term" value="F:protein C-terminal S-isoprenylcysteine carboxyl O-methyltransferase activity"/>
    <property type="evidence" value="ECO:0007669"/>
    <property type="project" value="InterPro"/>
</dbReference>
<evidence type="ECO:0000256" key="5">
    <source>
        <dbReference type="SAM" id="Phobius"/>
    </source>
</evidence>
<sequence length="221" mass="24329">MIPASSPQLALHDQGWADKVFARVPPRVLDRIEQVLILALWLVLLRRVLTSGNGYAPLALISESVIVLFVLIRRPTQAISMRLGDWLLAMVATAAPLMVQPVADGWPMVAPYAVGVVLAGNLVQAGAKLSLRRSFGIAPANRGVKSDGLYRFVRHPMYAGYLFVHIGIFALMPSAMNLVIYALGWWAQILRLLAEEALLGRDEAYAAYMGKVRWRLVPGVF</sequence>
<evidence type="ECO:0000313" key="7">
    <source>
        <dbReference type="Proteomes" id="UP000282837"/>
    </source>
</evidence>
<dbReference type="GO" id="GO:0016020">
    <property type="term" value="C:membrane"/>
    <property type="evidence" value="ECO:0007669"/>
    <property type="project" value="UniProtKB-SubCell"/>
</dbReference>
<dbReference type="AlphaFoldDB" id="A0A437N3A4"/>
<dbReference type="PANTHER" id="PTHR43847:SF1">
    <property type="entry name" value="BLL3993 PROTEIN"/>
    <property type="match status" value="1"/>
</dbReference>
<comment type="caution">
    <text evidence="6">The sequence shown here is derived from an EMBL/GenBank/DDBJ whole genome shotgun (WGS) entry which is preliminary data.</text>
</comment>
<keyword evidence="2 5" id="KW-0812">Transmembrane</keyword>
<keyword evidence="7" id="KW-1185">Reference proteome</keyword>
<evidence type="ECO:0000256" key="1">
    <source>
        <dbReference type="ARBA" id="ARBA00004141"/>
    </source>
</evidence>
<dbReference type="InterPro" id="IPR052527">
    <property type="entry name" value="Metal_cation-efflux_comp"/>
</dbReference>
<organism evidence="6 7">
    <name type="scientific">Novosphingobium umbonatum</name>
    <dbReference type="NCBI Taxonomy" id="1908524"/>
    <lineage>
        <taxon>Bacteria</taxon>
        <taxon>Pseudomonadati</taxon>
        <taxon>Pseudomonadota</taxon>
        <taxon>Alphaproteobacteria</taxon>
        <taxon>Sphingomonadales</taxon>
        <taxon>Sphingomonadaceae</taxon>
        <taxon>Novosphingobium</taxon>
    </lineage>
</organism>
<dbReference type="OrthoDB" id="7203053at2"/>
<reference evidence="6 7" key="1">
    <citation type="submission" date="2019-01" db="EMBL/GenBank/DDBJ databases">
        <authorList>
            <person name="Chen W.-M."/>
        </authorList>
    </citation>
    <scope>NUCLEOTIDE SEQUENCE [LARGE SCALE GENOMIC DNA]</scope>
    <source>
        <strain evidence="6 7">FSY-9</strain>
    </source>
</reference>
<evidence type="ECO:0000256" key="3">
    <source>
        <dbReference type="ARBA" id="ARBA00022989"/>
    </source>
</evidence>
<comment type="subcellular location">
    <subcellularLocation>
        <location evidence="1">Membrane</location>
        <topology evidence="1">Multi-pass membrane protein</topology>
    </subcellularLocation>
</comment>